<evidence type="ECO:0000259" key="1">
    <source>
        <dbReference type="Pfam" id="PF09937"/>
    </source>
</evidence>
<evidence type="ECO:0000313" key="2">
    <source>
        <dbReference type="EMBL" id="ORM68234.1"/>
    </source>
</evidence>
<protein>
    <recommendedName>
        <fullName evidence="1">DUF2169 domain-containing protein</fullName>
    </recommendedName>
</protein>
<accession>A0A1X1CV78</accession>
<feature type="domain" description="DUF2169" evidence="1">
    <location>
        <begin position="27"/>
        <end position="325"/>
    </location>
</feature>
<keyword evidence="3" id="KW-1185">Reference proteome</keyword>
<dbReference type="Pfam" id="PF09937">
    <property type="entry name" value="DUF2169"/>
    <property type="match status" value="1"/>
</dbReference>
<dbReference type="OrthoDB" id="237820at2"/>
<dbReference type="Proteomes" id="UP000193104">
    <property type="component" value="Unassembled WGS sequence"/>
</dbReference>
<sequence length="384" mass="43344">MENFVNYSAFPAQLFESIDQHDHGFSVLVTRVSYDLDIHSGQLTLCEDQGELVEQDEYYDEPGRSSVRFESDLAPYKPRLDVIINGSAHAPEGKPARHFTVGARIGDFTRLLNVYGPREWRKMVTSWQLSEAKAITALELRYEHAQGGMFRLEHGDEIASATNSVGVGWLPARAQKQLKLQRIAAPQFELLPQPIKNIDDETLPAGFGFYGRGWKPRIGFAGTYDEAWKQQRHPFLPQDFRFDYWCGAHPWMQFPLPKPLSHIPVTLKNLISQQDKPGQEISFSVPVETLFAFVTTQLGAGVSYDLQLDTLVINLPERKVHCTYRTVFSELLEAAVTELRFITAKERKAIVQKAQQQIADTNDDSFTPLPPSLVGLISQESGHG</sequence>
<comment type="caution">
    <text evidence="2">The sequence shown here is derived from an EMBL/GenBank/DDBJ whole genome shotgun (WGS) entry which is preliminary data.</text>
</comment>
<evidence type="ECO:0000313" key="3">
    <source>
        <dbReference type="Proteomes" id="UP000193104"/>
    </source>
</evidence>
<proteinExistence type="predicted"/>
<dbReference type="STRING" id="1076551.HA48_20755"/>
<dbReference type="RefSeq" id="WP_128603062.1">
    <property type="nucleotide sequence ID" value="NZ_MLFS01000096.1"/>
</dbReference>
<name>A0A1X1CV78_9GAMM</name>
<organism evidence="2 3">
    <name type="scientific">Pantoea wallisii</name>
    <dbReference type="NCBI Taxonomy" id="1076551"/>
    <lineage>
        <taxon>Bacteria</taxon>
        <taxon>Pseudomonadati</taxon>
        <taxon>Pseudomonadota</taxon>
        <taxon>Gammaproteobacteria</taxon>
        <taxon>Enterobacterales</taxon>
        <taxon>Erwiniaceae</taxon>
        <taxon>Pantoea</taxon>
    </lineage>
</organism>
<dbReference type="AlphaFoldDB" id="A0A1X1CV78"/>
<reference evidence="2 3" key="1">
    <citation type="journal article" date="2017" name="Antonie Van Leeuwenhoek">
        <title>Phylogenomic resolution of the bacterial genus Pantoea and its relationship with Erwinia and Tatumella.</title>
        <authorList>
            <person name="Palmer M."/>
            <person name="Steenkamp E.T."/>
            <person name="Coetzee M.P."/>
            <person name="Chan W.Y."/>
            <person name="van Zyl E."/>
            <person name="De Maayer P."/>
            <person name="Coutinho T.A."/>
            <person name="Blom J."/>
            <person name="Smits T.H."/>
            <person name="Duffy B."/>
            <person name="Venter S.N."/>
        </authorList>
    </citation>
    <scope>NUCLEOTIDE SEQUENCE [LARGE SCALE GENOMIC DNA]</scope>
    <source>
        <strain evidence="2 3">LMG 26277</strain>
    </source>
</reference>
<dbReference type="InterPro" id="IPR018683">
    <property type="entry name" value="DUF2169"/>
</dbReference>
<gene>
    <name evidence="2" type="ORF">HA48_20755</name>
</gene>
<dbReference type="EMBL" id="MLFS01000096">
    <property type="protein sequence ID" value="ORM68234.1"/>
    <property type="molecule type" value="Genomic_DNA"/>
</dbReference>